<keyword evidence="4" id="KW-1185">Reference proteome</keyword>
<reference evidence="3 4" key="1">
    <citation type="submission" date="2018-04" db="EMBL/GenBank/DDBJ databases">
        <title>Methylobacterium sp. PR1016A genome.</title>
        <authorList>
            <person name="Park W."/>
        </authorList>
    </citation>
    <scope>NUCLEOTIDE SEQUENCE [LARGE SCALE GENOMIC DNA]</scope>
    <source>
        <strain evidence="3 4">PR1016A</strain>
    </source>
</reference>
<dbReference type="SUPFAM" id="SSF56300">
    <property type="entry name" value="Metallo-dependent phosphatases"/>
    <property type="match status" value="1"/>
</dbReference>
<dbReference type="Pfam" id="PF12850">
    <property type="entry name" value="Metallophos_2"/>
    <property type="match status" value="1"/>
</dbReference>
<dbReference type="RefSeq" id="WP_099955984.1">
    <property type="nucleotide sequence ID" value="NZ_CP028843.1"/>
</dbReference>
<dbReference type="InterPro" id="IPR024654">
    <property type="entry name" value="Calcineurin-like_PHP_lpxH"/>
</dbReference>
<dbReference type="Proteomes" id="UP000244755">
    <property type="component" value="Chromosome 1"/>
</dbReference>
<dbReference type="OrthoDB" id="5380073at2"/>
<dbReference type="InterPro" id="IPR029052">
    <property type="entry name" value="Metallo-depent_PP-like"/>
</dbReference>
<feature type="domain" description="Calcineurin-like phosphoesterase" evidence="2">
    <location>
        <begin position="33"/>
        <end position="135"/>
    </location>
</feature>
<dbReference type="KEGG" id="mee:DA075_27825"/>
<evidence type="ECO:0000313" key="3">
    <source>
        <dbReference type="EMBL" id="AWB24216.1"/>
    </source>
</evidence>
<organism evidence="3 4">
    <name type="scientific">Methylobacterium currus</name>
    <dbReference type="NCBI Taxonomy" id="2051553"/>
    <lineage>
        <taxon>Bacteria</taxon>
        <taxon>Pseudomonadati</taxon>
        <taxon>Pseudomonadota</taxon>
        <taxon>Alphaproteobacteria</taxon>
        <taxon>Hyphomicrobiales</taxon>
        <taxon>Methylobacteriaceae</taxon>
        <taxon>Methylobacterium</taxon>
    </lineage>
</organism>
<dbReference type="Gene3D" id="3.60.21.10">
    <property type="match status" value="1"/>
</dbReference>
<sequence length="186" mass="20779">MTNRTFFTADHHFGHRGVIGMCNRPFADVAEMNRDLVDAWNAVVGPRDTVWHLGDFAMGSSPAECAAIFARLHGVKHLVRGNHDAKRVLDLPWSSQHDLVQVTVDGQRLFLCHYAARAWPGVWRGALHLYGHTHGTLPPTRQSCDVGVDAWAYRPVTLDEIRERLAGVAEEPEEIRLARALEAEGD</sequence>
<comment type="similarity">
    <text evidence="1">Belongs to the metallophosphoesterase superfamily. YfcE family.</text>
</comment>
<dbReference type="EMBL" id="CP028843">
    <property type="protein sequence ID" value="AWB24216.1"/>
    <property type="molecule type" value="Genomic_DNA"/>
</dbReference>
<evidence type="ECO:0000313" key="4">
    <source>
        <dbReference type="Proteomes" id="UP000244755"/>
    </source>
</evidence>
<dbReference type="AlphaFoldDB" id="A0A2R4WRP1"/>
<protein>
    <submittedName>
        <fullName evidence="3">Metallophosphoesterase</fullName>
    </submittedName>
</protein>
<evidence type="ECO:0000256" key="1">
    <source>
        <dbReference type="ARBA" id="ARBA00008950"/>
    </source>
</evidence>
<gene>
    <name evidence="3" type="ORF">DA075_27825</name>
</gene>
<accession>A0A2R4WRP1</accession>
<evidence type="ECO:0000259" key="2">
    <source>
        <dbReference type="Pfam" id="PF12850"/>
    </source>
</evidence>
<name>A0A2R4WRP1_9HYPH</name>
<proteinExistence type="inferred from homology"/>